<accession>A0A2V4SBS5</accession>
<reference evidence="3 4" key="1">
    <citation type="submission" date="2017-07" db="EMBL/GenBank/DDBJ databases">
        <title>A draft genome sequence of Komagataeibacter swingsii LMG 22125.</title>
        <authorList>
            <person name="Skraban J."/>
            <person name="Cleenwerck I."/>
            <person name="Vandamme P."/>
            <person name="Trcek J."/>
        </authorList>
    </citation>
    <scope>NUCLEOTIDE SEQUENCE [LARGE SCALE GENOMIC DNA]</scope>
    <source>
        <strain evidence="3 4">LMG 22125</strain>
    </source>
</reference>
<dbReference type="RefSeq" id="WP_110557011.1">
    <property type="nucleotide sequence ID" value="NZ_NKUB01000011.1"/>
</dbReference>
<keyword evidence="4" id="KW-1185">Reference proteome</keyword>
<keyword evidence="2" id="KW-1133">Transmembrane helix</keyword>
<feature type="compositionally biased region" description="Pro residues" evidence="1">
    <location>
        <begin position="102"/>
        <end position="112"/>
    </location>
</feature>
<dbReference type="EMBL" id="NKUB01000011">
    <property type="protein sequence ID" value="PYD69408.1"/>
    <property type="molecule type" value="Genomic_DNA"/>
</dbReference>
<sequence length="112" mass="12143">MDPTSILQDVLSMLPAQYAADIVVIVSFLISTCALIARFWRPPDPTSKWVLVWTIVTAIAQARGWNLPAYQPGKKAAMVPATVPRREVEQRLDVPPGSTRPGKPPVCAAPPA</sequence>
<evidence type="ECO:0000313" key="3">
    <source>
        <dbReference type="EMBL" id="PYD69408.1"/>
    </source>
</evidence>
<evidence type="ECO:0000256" key="2">
    <source>
        <dbReference type="SAM" id="Phobius"/>
    </source>
</evidence>
<organism evidence="3 4">
    <name type="scientific">Komagataeibacter swingsii</name>
    <dbReference type="NCBI Taxonomy" id="215220"/>
    <lineage>
        <taxon>Bacteria</taxon>
        <taxon>Pseudomonadati</taxon>
        <taxon>Pseudomonadota</taxon>
        <taxon>Alphaproteobacteria</taxon>
        <taxon>Acetobacterales</taxon>
        <taxon>Acetobacteraceae</taxon>
        <taxon>Komagataeibacter</taxon>
    </lineage>
</organism>
<keyword evidence="2" id="KW-0812">Transmembrane</keyword>
<evidence type="ECO:0000256" key="1">
    <source>
        <dbReference type="SAM" id="MobiDB-lite"/>
    </source>
</evidence>
<dbReference type="AlphaFoldDB" id="A0A2V4SBS5"/>
<keyword evidence="2" id="KW-0472">Membrane</keyword>
<gene>
    <name evidence="3" type="ORF">CFR76_10025</name>
</gene>
<feature type="transmembrane region" description="Helical" evidence="2">
    <location>
        <begin position="18"/>
        <end position="40"/>
    </location>
</feature>
<name>A0A2V4SBS5_9PROT</name>
<feature type="region of interest" description="Disordered" evidence="1">
    <location>
        <begin position="90"/>
        <end position="112"/>
    </location>
</feature>
<comment type="caution">
    <text evidence="3">The sequence shown here is derived from an EMBL/GenBank/DDBJ whole genome shotgun (WGS) entry which is preliminary data.</text>
</comment>
<proteinExistence type="predicted"/>
<dbReference type="Proteomes" id="UP000247371">
    <property type="component" value="Unassembled WGS sequence"/>
</dbReference>
<evidence type="ECO:0000313" key="4">
    <source>
        <dbReference type="Proteomes" id="UP000247371"/>
    </source>
</evidence>
<protein>
    <submittedName>
        <fullName evidence="3">Uncharacterized protein</fullName>
    </submittedName>
</protein>